<dbReference type="OrthoDB" id="8021213at2"/>
<reference evidence="2 4" key="3">
    <citation type="submission" date="2019-03" db="EMBL/GenBank/DDBJ databases">
        <authorList>
            <consortium name="Pathogen Informatics"/>
        </authorList>
    </citation>
    <scope>NUCLEOTIDE SEQUENCE [LARGE SCALE GENOMIC DNA]</scope>
    <source>
        <strain evidence="2 4">NCTC12282</strain>
    </source>
</reference>
<keyword evidence="3" id="KW-1185">Reference proteome</keyword>
<evidence type="ECO:0000313" key="1">
    <source>
        <dbReference type="EMBL" id="PHI31511.1"/>
    </source>
</evidence>
<name>A0A2C6DRR6_9GAMM</name>
<evidence type="ECO:0000313" key="4">
    <source>
        <dbReference type="Proteomes" id="UP000373449"/>
    </source>
</evidence>
<dbReference type="EMBL" id="PDDX01000001">
    <property type="protein sequence ID" value="PHI31511.1"/>
    <property type="molecule type" value="Genomic_DNA"/>
</dbReference>
<reference evidence="1" key="2">
    <citation type="submission" date="2017-09" db="EMBL/GenBank/DDBJ databases">
        <title>FDA dAtabase for Regulatory Grade micrObial Sequences (FDA-ARGOS): Supporting development and validation of Infectious Disease Dx tests.</title>
        <authorList>
            <person name="Minogue T."/>
            <person name="Wolcott M."/>
            <person name="Wasieloski L."/>
            <person name="Aguilar W."/>
            <person name="Moore D."/>
            <person name="Tallon L.J."/>
            <person name="Sadzewicz L."/>
            <person name="Ott S."/>
            <person name="Zhao X."/>
            <person name="Nagaraj S."/>
            <person name="Vavikolanu K."/>
            <person name="Aluvathingal J."/>
            <person name="Nadendla S."/>
            <person name="Sichtig H."/>
        </authorList>
    </citation>
    <scope>NUCLEOTIDE SEQUENCE</scope>
    <source>
        <strain evidence="1">FDAARGOS_387</strain>
    </source>
</reference>
<proteinExistence type="predicted"/>
<dbReference type="AlphaFoldDB" id="A0A2C6DRR6"/>
<organism evidence="1 3">
    <name type="scientific">Budvicia aquatica</name>
    <dbReference type="NCBI Taxonomy" id="82979"/>
    <lineage>
        <taxon>Bacteria</taxon>
        <taxon>Pseudomonadati</taxon>
        <taxon>Pseudomonadota</taxon>
        <taxon>Gammaproteobacteria</taxon>
        <taxon>Enterobacterales</taxon>
        <taxon>Budviciaceae</taxon>
        <taxon>Budvicia</taxon>
    </lineage>
</organism>
<sequence>MKKIVISAVVGLLIIFSIFVYTKLTFFVVQPIGAIPNGVTAITWKKGNLKFVESPDSMCFRTSGEVSLLCRGMTIASVINNNEVIYRLPYSNRLYLISTNGKELI</sequence>
<evidence type="ECO:0000313" key="2">
    <source>
        <dbReference type="EMBL" id="VFS51924.1"/>
    </source>
</evidence>
<protein>
    <submittedName>
        <fullName evidence="1">Uncharacterized protein</fullName>
    </submittedName>
</protein>
<reference evidence="3" key="1">
    <citation type="submission" date="2017-09" db="EMBL/GenBank/DDBJ databases">
        <title>FDA dAtabase for Regulatory Grade micrObial Sequences (FDA-ARGOS): Supporting development and validation of Infectious Disease Dx tests.</title>
        <authorList>
            <person name="Minogue T."/>
            <person name="Wolcott M."/>
            <person name="Wasieloski L."/>
            <person name="Aguilar W."/>
            <person name="Moore D."/>
            <person name="Tallon L."/>
            <person name="Sadzewicz L."/>
            <person name="Ott S."/>
            <person name="Zhao X."/>
            <person name="Nagaraj S."/>
            <person name="Vavikolanu K."/>
            <person name="Aluvathingal J."/>
            <person name="Nadendla S."/>
            <person name="Sichtig H."/>
        </authorList>
    </citation>
    <scope>NUCLEOTIDE SEQUENCE [LARGE SCALE GENOMIC DNA]</scope>
    <source>
        <strain evidence="3">FDAARGOS_387</strain>
    </source>
</reference>
<dbReference type="Proteomes" id="UP000224974">
    <property type="component" value="Unassembled WGS sequence"/>
</dbReference>
<accession>A0A2C6DRR6</accession>
<dbReference type="RefSeq" id="WP_029096908.1">
    <property type="nucleotide sequence ID" value="NZ_CAADJA010000002.1"/>
</dbReference>
<gene>
    <name evidence="1" type="ORF">CRN84_20285</name>
    <name evidence="2" type="ORF">NCTC12282_05574</name>
</gene>
<dbReference type="EMBL" id="CAADJA010000002">
    <property type="protein sequence ID" value="VFS51924.1"/>
    <property type="molecule type" value="Genomic_DNA"/>
</dbReference>
<evidence type="ECO:0000313" key="3">
    <source>
        <dbReference type="Proteomes" id="UP000224974"/>
    </source>
</evidence>
<dbReference type="Proteomes" id="UP000373449">
    <property type="component" value="Unassembled WGS sequence"/>
</dbReference>